<gene>
    <name evidence="4" type="ORF">D9Q98_000853</name>
</gene>
<sequence>MSRYCGRHPGTRPLVSVQSGLRCARPSGRAYQHTLAMTASAQSLHHGVAQSEAYKSEYVFGFGSLIGNPGFEYSDKVEPCYIKGWRRVFWQGSTDHRGTPEAPGRTVTLEPCEGAVTWGAAYKIAGDAEQRQETITYLEWREKQYDLREIVPVFTDASSSQPHVTALVYIATSDRSANPNYLGPAPLDDIALQIATSVGPSGPNRDYLFALAASMRRMNVQDEELFLLEAKVRALLDLPGNGDSSSTAAAAAGVPIDSSEPS</sequence>
<dbReference type="GO" id="GO:0061928">
    <property type="term" value="F:glutathione specific gamma-glutamylcyclotransferase activity"/>
    <property type="evidence" value="ECO:0007669"/>
    <property type="project" value="UniProtKB-EC"/>
</dbReference>
<dbReference type="AlphaFoldDB" id="A0A9D4TZ48"/>
<evidence type="ECO:0000256" key="1">
    <source>
        <dbReference type="ARBA" id="ARBA00012344"/>
    </source>
</evidence>
<evidence type="ECO:0000256" key="3">
    <source>
        <dbReference type="SAM" id="MobiDB-lite"/>
    </source>
</evidence>
<dbReference type="PANTHER" id="PTHR12192">
    <property type="entry name" value="CATION TRANSPORT PROTEIN CHAC-RELATED"/>
    <property type="match status" value="1"/>
</dbReference>
<dbReference type="InterPro" id="IPR013024">
    <property type="entry name" value="GGCT-like"/>
</dbReference>
<feature type="region of interest" description="Disordered" evidence="3">
    <location>
        <begin position="242"/>
        <end position="262"/>
    </location>
</feature>
<evidence type="ECO:0000256" key="2">
    <source>
        <dbReference type="ARBA" id="ARBA00023239"/>
    </source>
</evidence>
<keyword evidence="2" id="KW-0456">Lyase</keyword>
<dbReference type="CDD" id="cd06661">
    <property type="entry name" value="GGCT_like"/>
    <property type="match status" value="1"/>
</dbReference>
<dbReference type="GO" id="GO:0006751">
    <property type="term" value="P:glutathione catabolic process"/>
    <property type="evidence" value="ECO:0007669"/>
    <property type="project" value="InterPro"/>
</dbReference>
<reference evidence="4" key="2">
    <citation type="submission" date="2020-11" db="EMBL/GenBank/DDBJ databases">
        <authorList>
            <person name="Cecchin M."/>
            <person name="Marcolungo L."/>
            <person name="Rossato M."/>
            <person name="Girolomoni L."/>
            <person name="Cosentino E."/>
            <person name="Cuine S."/>
            <person name="Li-Beisson Y."/>
            <person name="Delledonne M."/>
            <person name="Ballottari M."/>
        </authorList>
    </citation>
    <scope>NUCLEOTIDE SEQUENCE</scope>
    <source>
        <strain evidence="4">211/11P</strain>
        <tissue evidence="4">Whole cell</tissue>
    </source>
</reference>
<dbReference type="Pfam" id="PF04752">
    <property type="entry name" value="ChaC"/>
    <property type="match status" value="1"/>
</dbReference>
<organism evidence="4 5">
    <name type="scientific">Chlorella vulgaris</name>
    <name type="common">Green alga</name>
    <dbReference type="NCBI Taxonomy" id="3077"/>
    <lineage>
        <taxon>Eukaryota</taxon>
        <taxon>Viridiplantae</taxon>
        <taxon>Chlorophyta</taxon>
        <taxon>core chlorophytes</taxon>
        <taxon>Trebouxiophyceae</taxon>
        <taxon>Chlorellales</taxon>
        <taxon>Chlorellaceae</taxon>
        <taxon>Chlorella clade</taxon>
        <taxon>Chlorella</taxon>
    </lineage>
</organism>
<keyword evidence="5" id="KW-1185">Reference proteome</keyword>
<name>A0A9D4TZ48_CHLVU</name>
<dbReference type="GO" id="GO:0005737">
    <property type="term" value="C:cytoplasm"/>
    <property type="evidence" value="ECO:0007669"/>
    <property type="project" value="TreeGrafter"/>
</dbReference>
<protein>
    <recommendedName>
        <fullName evidence="1">glutathione-specific gamma-glutamylcyclotransferase</fullName>
        <ecNumber evidence="1">4.3.2.7</ecNumber>
    </recommendedName>
</protein>
<dbReference type="Gene3D" id="3.10.490.10">
    <property type="entry name" value="Gamma-glutamyl cyclotransferase-like"/>
    <property type="match status" value="1"/>
</dbReference>
<evidence type="ECO:0000313" key="4">
    <source>
        <dbReference type="EMBL" id="KAI3438422.1"/>
    </source>
</evidence>
<reference evidence="4" key="1">
    <citation type="journal article" date="2019" name="Plant J.">
        <title>Chlorella vulgaris genome assembly and annotation reveals the molecular basis for metabolic acclimation to high light conditions.</title>
        <authorList>
            <person name="Cecchin M."/>
            <person name="Marcolungo L."/>
            <person name="Rossato M."/>
            <person name="Girolomoni L."/>
            <person name="Cosentino E."/>
            <person name="Cuine S."/>
            <person name="Li-Beisson Y."/>
            <person name="Delledonne M."/>
            <person name="Ballottari M."/>
        </authorList>
    </citation>
    <scope>NUCLEOTIDE SEQUENCE</scope>
    <source>
        <strain evidence="4">211/11P</strain>
    </source>
</reference>
<dbReference type="Proteomes" id="UP001055712">
    <property type="component" value="Unassembled WGS sequence"/>
</dbReference>
<dbReference type="EC" id="4.3.2.7" evidence="1"/>
<accession>A0A9D4TZ48</accession>
<dbReference type="InterPro" id="IPR006840">
    <property type="entry name" value="ChaC"/>
</dbReference>
<evidence type="ECO:0000313" key="5">
    <source>
        <dbReference type="Proteomes" id="UP001055712"/>
    </source>
</evidence>
<dbReference type="OrthoDB" id="1933483at2759"/>
<dbReference type="EMBL" id="SIDB01000001">
    <property type="protein sequence ID" value="KAI3438422.1"/>
    <property type="molecule type" value="Genomic_DNA"/>
</dbReference>
<comment type="caution">
    <text evidence="4">The sequence shown here is derived from an EMBL/GenBank/DDBJ whole genome shotgun (WGS) entry which is preliminary data.</text>
</comment>
<dbReference type="PANTHER" id="PTHR12192:SF2">
    <property type="entry name" value="GLUTATHIONE-SPECIFIC GAMMA-GLUTAMYLCYCLOTRANSFERASE 2"/>
    <property type="match status" value="1"/>
</dbReference>
<proteinExistence type="predicted"/>